<sequence>MSVIRIITIPEPIVADATESALFVLLNDSFLLTMSNTGHIIPKPPIPGTLHIVVAKS</sequence>
<organismHost>
    <name type="scientific">Pyramimonas plurioculata</name>
    <dbReference type="NCBI Taxonomy" id="36893"/>
</organismHost>
<dbReference type="EMBL" id="MT663543">
    <property type="protein sequence ID" value="QOI90634.1"/>
    <property type="molecule type" value="Genomic_DNA"/>
</dbReference>
<protein>
    <submittedName>
        <fullName evidence="1">Uncharacterized protein</fullName>
    </submittedName>
</protein>
<reference evidence="1" key="1">
    <citation type="submission" date="2020-06" db="EMBL/GenBank/DDBJ databases">
        <title>Lateral gene transfer of anion-conducting channel rhodopsins between green algae and giant viruses.</title>
        <authorList>
            <person name="Rozenberg A."/>
            <person name="Oppermann J."/>
            <person name="Wietek J."/>
            <person name="Fernandez Lahore R.G."/>
            <person name="Sandaa R.-A."/>
            <person name="Bratbak G."/>
            <person name="Hegemann P."/>
            <person name="Beja O."/>
        </authorList>
    </citation>
    <scope>NUCLEOTIDE SEQUENCE</scope>
    <source>
        <strain evidence="1">01B</strain>
    </source>
</reference>
<name>A0A7M3UPE7_POV01</name>
<gene>
    <name evidence="1" type="ORF">HWQ62_00503</name>
</gene>
<proteinExistence type="predicted"/>
<organism evidence="1">
    <name type="scientific">Pyramimonas orientalis virus</name>
    <name type="common">PoV01</name>
    <dbReference type="NCBI Taxonomy" id="455367"/>
    <lineage>
        <taxon>Viruses</taxon>
        <taxon>Varidnaviria</taxon>
        <taxon>Bamfordvirae</taxon>
        <taxon>Nucleocytoviricota</taxon>
        <taxon>Megaviricetes</taxon>
        <taxon>Imitervirales</taxon>
        <taxon>Allomimiviridae</taxon>
        <taxon>Heliosvirus</taxon>
        <taxon>Heliosvirus raunefjordenense</taxon>
    </lineage>
</organism>
<accession>A0A7M3UPE7</accession>
<evidence type="ECO:0000313" key="1">
    <source>
        <dbReference type="EMBL" id="QOI90634.1"/>
    </source>
</evidence>